<evidence type="ECO:0000256" key="2">
    <source>
        <dbReference type="ARBA" id="ARBA00064883"/>
    </source>
</evidence>
<sequence>MLNPLQHRKIINADDPHAAYFVKQGSSSVPLVRFSYEERDADVFATNVVLSLFKTDFVAHTRMGEVHITSKLLGRHNVYNILAAVAVGIAAEIPLDVIVAGVEAVHAVPGRCELIKEGQNFTVLVDYAHTPDALARLLDMVRECGAKRIITVIGCGGDRDRGKRPIMARTAADKSHICILTSDNPRTENPLSILDDMLTGLRLSKEECLKQEVEDGLYSLNNTHQLIVCENRQLAIRRAISMGKDGDAVVVAGKGHEAYQIIGSRKEHFDDRDECRKVLQGLNTDPPPKTGQ</sequence>
<comment type="similarity">
    <text evidence="1">Belongs to the MurCDEF family. MurE subfamily.</text>
</comment>
<dbReference type="FunFam" id="3.90.190.20:FF:000006">
    <property type="entry name" value="UDP-N-acetylmuramoyl-L-alanyl-D-glutamate--2,6-diaminopimelate ligase"/>
    <property type="match status" value="1"/>
</dbReference>
<dbReference type="AlphaFoldDB" id="A0A9D4ZLR9"/>
<dbReference type="PANTHER" id="PTHR23135:SF4">
    <property type="entry name" value="UDP-N-ACETYLMURAMOYL-L-ALANYL-D-GLUTAMATE--2,6-DIAMINOPIMELATE LIGASE MURE HOMOLOG, CHLOROPLASTIC"/>
    <property type="match status" value="1"/>
</dbReference>
<dbReference type="GO" id="GO:0016881">
    <property type="term" value="F:acid-amino acid ligase activity"/>
    <property type="evidence" value="ECO:0007669"/>
    <property type="project" value="InterPro"/>
</dbReference>
<dbReference type="Gene3D" id="3.90.190.20">
    <property type="entry name" value="Mur ligase, C-terminal domain"/>
    <property type="match status" value="1"/>
</dbReference>
<dbReference type="Pfam" id="PF08245">
    <property type="entry name" value="Mur_ligase_M"/>
    <property type="match status" value="1"/>
</dbReference>
<protein>
    <recommendedName>
        <fullName evidence="3">UDP-N-acetylmuramoyl-L-alanyl-D-glutamate--2,6-diaminopimelate ligase MurE homolog, chloroplastic</fullName>
    </recommendedName>
</protein>
<dbReference type="InterPro" id="IPR036565">
    <property type="entry name" value="Mur-like_cat_sf"/>
</dbReference>
<comment type="subunit">
    <text evidence="2">Component of the plastid-encoded plastid RNA polymerase (PEP) complex.</text>
</comment>
<feature type="domain" description="Mur ligase C-terminal" evidence="4">
    <location>
        <begin position="110"/>
        <end position="255"/>
    </location>
</feature>
<dbReference type="GO" id="GO:0005524">
    <property type="term" value="F:ATP binding"/>
    <property type="evidence" value="ECO:0007669"/>
    <property type="project" value="InterPro"/>
</dbReference>
<dbReference type="Proteomes" id="UP000886520">
    <property type="component" value="Chromosome 7"/>
</dbReference>
<evidence type="ECO:0000313" key="6">
    <source>
        <dbReference type="EMBL" id="KAI5077861.1"/>
    </source>
</evidence>
<evidence type="ECO:0000259" key="4">
    <source>
        <dbReference type="Pfam" id="PF02875"/>
    </source>
</evidence>
<organism evidence="6 7">
    <name type="scientific">Adiantum capillus-veneris</name>
    <name type="common">Maidenhair fern</name>
    <dbReference type="NCBI Taxonomy" id="13818"/>
    <lineage>
        <taxon>Eukaryota</taxon>
        <taxon>Viridiplantae</taxon>
        <taxon>Streptophyta</taxon>
        <taxon>Embryophyta</taxon>
        <taxon>Tracheophyta</taxon>
        <taxon>Polypodiopsida</taxon>
        <taxon>Polypodiidae</taxon>
        <taxon>Polypodiales</taxon>
        <taxon>Pteridineae</taxon>
        <taxon>Pteridaceae</taxon>
        <taxon>Vittarioideae</taxon>
        <taxon>Adiantum</taxon>
    </lineage>
</organism>
<dbReference type="PANTHER" id="PTHR23135">
    <property type="entry name" value="MUR LIGASE FAMILY MEMBER"/>
    <property type="match status" value="1"/>
</dbReference>
<evidence type="ECO:0000313" key="7">
    <source>
        <dbReference type="Proteomes" id="UP000886520"/>
    </source>
</evidence>
<dbReference type="Gene3D" id="3.40.1190.10">
    <property type="entry name" value="Mur-like, catalytic domain"/>
    <property type="match status" value="1"/>
</dbReference>
<accession>A0A9D4ZLR9</accession>
<evidence type="ECO:0000256" key="3">
    <source>
        <dbReference type="ARBA" id="ARBA00072427"/>
    </source>
</evidence>
<dbReference type="SUPFAM" id="SSF53623">
    <property type="entry name" value="MurD-like peptide ligases, catalytic domain"/>
    <property type="match status" value="1"/>
</dbReference>
<dbReference type="SUPFAM" id="SSF53244">
    <property type="entry name" value="MurD-like peptide ligases, peptide-binding domain"/>
    <property type="match status" value="1"/>
</dbReference>
<name>A0A9D4ZLR9_ADICA</name>
<dbReference type="Pfam" id="PF02875">
    <property type="entry name" value="Mur_ligase_C"/>
    <property type="match status" value="1"/>
</dbReference>
<proteinExistence type="inferred from homology"/>
<reference evidence="6" key="1">
    <citation type="submission" date="2021-01" db="EMBL/GenBank/DDBJ databases">
        <title>Adiantum capillus-veneris genome.</title>
        <authorList>
            <person name="Fang Y."/>
            <person name="Liao Q."/>
        </authorList>
    </citation>
    <scope>NUCLEOTIDE SEQUENCE</scope>
    <source>
        <strain evidence="6">H3</strain>
        <tissue evidence="6">Leaf</tissue>
    </source>
</reference>
<gene>
    <name evidence="6" type="ORF">GOP47_0007685</name>
</gene>
<dbReference type="InterPro" id="IPR004101">
    <property type="entry name" value="Mur_ligase_C"/>
</dbReference>
<dbReference type="InterPro" id="IPR013221">
    <property type="entry name" value="Mur_ligase_cen"/>
</dbReference>
<feature type="domain" description="Mur ligase central" evidence="5">
    <location>
        <begin position="7"/>
        <end position="87"/>
    </location>
</feature>
<dbReference type="OrthoDB" id="533138at2759"/>
<dbReference type="InterPro" id="IPR036615">
    <property type="entry name" value="Mur_ligase_C_dom_sf"/>
</dbReference>
<dbReference type="EMBL" id="JABFUD020000007">
    <property type="protein sequence ID" value="KAI5077861.1"/>
    <property type="molecule type" value="Genomic_DNA"/>
</dbReference>
<evidence type="ECO:0000256" key="1">
    <source>
        <dbReference type="ARBA" id="ARBA00005898"/>
    </source>
</evidence>
<comment type="caution">
    <text evidence="6">The sequence shown here is derived from an EMBL/GenBank/DDBJ whole genome shotgun (WGS) entry which is preliminary data.</text>
</comment>
<evidence type="ECO:0000259" key="5">
    <source>
        <dbReference type="Pfam" id="PF08245"/>
    </source>
</evidence>
<keyword evidence="7" id="KW-1185">Reference proteome</keyword>